<evidence type="ECO:0000256" key="4">
    <source>
        <dbReference type="ARBA" id="ARBA00022512"/>
    </source>
</evidence>
<dbReference type="EMBL" id="BAAAQM010000050">
    <property type="protein sequence ID" value="GAA1993717.1"/>
    <property type="molecule type" value="Genomic_DNA"/>
</dbReference>
<evidence type="ECO:0000313" key="10">
    <source>
        <dbReference type="EMBL" id="GAA1993717.1"/>
    </source>
</evidence>
<feature type="chain" id="PRO_5046021327" description="phospholipase C" evidence="9">
    <location>
        <begin position="31"/>
        <end position="485"/>
    </location>
</feature>
<dbReference type="Proteomes" id="UP001499854">
    <property type="component" value="Unassembled WGS sequence"/>
</dbReference>
<organism evidence="10 11">
    <name type="scientific">Catenulispora subtropica</name>
    <dbReference type="NCBI Taxonomy" id="450798"/>
    <lineage>
        <taxon>Bacteria</taxon>
        <taxon>Bacillati</taxon>
        <taxon>Actinomycetota</taxon>
        <taxon>Actinomycetes</taxon>
        <taxon>Catenulisporales</taxon>
        <taxon>Catenulisporaceae</taxon>
        <taxon>Catenulispora</taxon>
    </lineage>
</organism>
<reference evidence="11" key="1">
    <citation type="journal article" date="2019" name="Int. J. Syst. Evol. Microbiol.">
        <title>The Global Catalogue of Microorganisms (GCM) 10K type strain sequencing project: providing services to taxonomists for standard genome sequencing and annotation.</title>
        <authorList>
            <consortium name="The Broad Institute Genomics Platform"/>
            <consortium name="The Broad Institute Genome Sequencing Center for Infectious Disease"/>
            <person name="Wu L."/>
            <person name="Ma J."/>
        </authorList>
    </citation>
    <scope>NUCLEOTIDE SEQUENCE [LARGE SCALE GENOMIC DNA]</scope>
    <source>
        <strain evidence="11">JCM 16013</strain>
    </source>
</reference>
<dbReference type="CDD" id="cd16014">
    <property type="entry name" value="PLC"/>
    <property type="match status" value="1"/>
</dbReference>
<gene>
    <name evidence="10" type="ORF">GCM10009838_67340</name>
</gene>
<protein>
    <recommendedName>
        <fullName evidence="3">phospholipase C</fullName>
        <ecNumber evidence="3">3.1.4.3</ecNumber>
    </recommendedName>
</protein>
<sequence length="485" mass="53520">MSVTRRRLLTTGAAASALSLLPPSLTRAMAASGPDDRLHSLDQIEHVMILMQENRSFDHYFGTLSGVAGFDDRDAVRLPSGRSVFHQPDPANPDGYTLPFRVDTTTTSGAKYPSTDHSWYGQHTSWNHGAMDGWMAAHRTVDHGPWSMGYHTREDIPFHYALADAFTVCDRYFCSAFGPTHANRLFAISGTNDPDGLAGGPVVSNSIPEPFRWTTYAERLEAAGISWRYYVANTNGSDLGWFKQFREAPQSSPLWINGMQPRPPKAIADDIANGELPAVSWLNSQYLPSIGLPEASEHPPALPAAGAQYIWDVLDALGQHPEVWRKTVLIITYDENDGLFDHVPPPTAPAGTPGEWITVNPLPAECAGIAGPSGLGFRVPTLIVSPWSAGGYVCSETFDHTSTLRFLERRFGVRETNISEWRRRTVGDLTGTLRLNKFDPRFPSLPDTAALYQKELDEVATLPAPVPPTVQKMPHQEKGHRRRVE</sequence>
<evidence type="ECO:0000256" key="7">
    <source>
        <dbReference type="ARBA" id="ARBA00048421"/>
    </source>
</evidence>
<dbReference type="Gene3D" id="3.40.720.10">
    <property type="entry name" value="Alkaline Phosphatase, subunit A"/>
    <property type="match status" value="2"/>
</dbReference>
<keyword evidence="5" id="KW-0378">Hydrolase</keyword>
<dbReference type="Pfam" id="PF04185">
    <property type="entry name" value="Phosphoesterase"/>
    <property type="match status" value="1"/>
</dbReference>
<evidence type="ECO:0000256" key="6">
    <source>
        <dbReference type="ARBA" id="ARBA00023026"/>
    </source>
</evidence>
<evidence type="ECO:0000256" key="9">
    <source>
        <dbReference type="SAM" id="SignalP"/>
    </source>
</evidence>
<dbReference type="RefSeq" id="WP_344661210.1">
    <property type="nucleotide sequence ID" value="NZ_BAAAQM010000050.1"/>
</dbReference>
<evidence type="ECO:0000256" key="3">
    <source>
        <dbReference type="ARBA" id="ARBA00012018"/>
    </source>
</evidence>
<keyword evidence="9" id="KW-0732">Signal</keyword>
<accession>A0ABP5EAI1</accession>
<dbReference type="PROSITE" id="PS51318">
    <property type="entry name" value="TAT"/>
    <property type="match status" value="1"/>
</dbReference>
<dbReference type="InterPro" id="IPR006311">
    <property type="entry name" value="TAT_signal"/>
</dbReference>
<feature type="region of interest" description="Disordered" evidence="8">
    <location>
        <begin position="462"/>
        <end position="485"/>
    </location>
</feature>
<evidence type="ECO:0000256" key="5">
    <source>
        <dbReference type="ARBA" id="ARBA00022801"/>
    </source>
</evidence>
<dbReference type="InterPro" id="IPR017850">
    <property type="entry name" value="Alkaline_phosphatase_core_sf"/>
</dbReference>
<proteinExistence type="inferred from homology"/>
<evidence type="ECO:0000256" key="8">
    <source>
        <dbReference type="SAM" id="MobiDB-lite"/>
    </source>
</evidence>
<dbReference type="InterPro" id="IPR007312">
    <property type="entry name" value="Phosphoesterase"/>
</dbReference>
<keyword evidence="11" id="KW-1185">Reference proteome</keyword>
<keyword evidence="4" id="KW-0134">Cell wall</keyword>
<comment type="caution">
    <text evidence="10">The sequence shown here is derived from an EMBL/GenBank/DDBJ whole genome shotgun (WGS) entry which is preliminary data.</text>
</comment>
<evidence type="ECO:0000256" key="2">
    <source>
        <dbReference type="ARBA" id="ARBA00009717"/>
    </source>
</evidence>
<dbReference type="PANTHER" id="PTHR31956:SF1">
    <property type="entry name" value="NON-SPECIFIC PHOSPHOLIPASE C1"/>
    <property type="match status" value="1"/>
</dbReference>
<comment type="similarity">
    <text evidence="2">Belongs to the bacterial phospholipase C family.</text>
</comment>
<feature type="signal peptide" evidence="9">
    <location>
        <begin position="1"/>
        <end position="30"/>
    </location>
</feature>
<keyword evidence="6" id="KW-0843">Virulence</keyword>
<name>A0ABP5EAI1_9ACTN</name>
<dbReference type="PANTHER" id="PTHR31956">
    <property type="entry name" value="NON-SPECIFIC PHOSPHOLIPASE C4-RELATED"/>
    <property type="match status" value="1"/>
</dbReference>
<evidence type="ECO:0000256" key="1">
    <source>
        <dbReference type="ARBA" id="ARBA00004191"/>
    </source>
</evidence>
<comment type="subcellular location">
    <subcellularLocation>
        <location evidence="1">Secreted</location>
        <location evidence="1">Cell wall</location>
    </subcellularLocation>
</comment>
<keyword evidence="4" id="KW-0964">Secreted</keyword>
<evidence type="ECO:0000313" key="11">
    <source>
        <dbReference type="Proteomes" id="UP001499854"/>
    </source>
</evidence>
<comment type="catalytic activity">
    <reaction evidence="7">
        <text>a 1,2-diacyl-sn-glycero-3-phosphocholine + H2O = phosphocholine + a 1,2-diacyl-sn-glycerol + H(+)</text>
        <dbReference type="Rhea" id="RHEA:10604"/>
        <dbReference type="ChEBI" id="CHEBI:15377"/>
        <dbReference type="ChEBI" id="CHEBI:15378"/>
        <dbReference type="ChEBI" id="CHEBI:17815"/>
        <dbReference type="ChEBI" id="CHEBI:57643"/>
        <dbReference type="ChEBI" id="CHEBI:295975"/>
        <dbReference type="EC" id="3.1.4.3"/>
    </reaction>
    <physiologicalReaction direction="left-to-right" evidence="7">
        <dbReference type="Rhea" id="RHEA:10605"/>
    </physiologicalReaction>
</comment>
<dbReference type="EC" id="3.1.4.3" evidence="3"/>